<protein>
    <recommendedName>
        <fullName evidence="3">ESX-1 secretion-associated protein</fullName>
    </recommendedName>
</protein>
<accession>A0A1X1WSW3</accession>
<evidence type="ECO:0000313" key="2">
    <source>
        <dbReference type="Proteomes" id="UP000193622"/>
    </source>
</evidence>
<dbReference type="Proteomes" id="UP000193622">
    <property type="component" value="Unassembled WGS sequence"/>
</dbReference>
<sequence length="96" mass="9903">MTLMVNPDILRAFAGQVESTSAVIREADVGTTVSTAADGLPGSTTQWATKLVGTHVGEQARAIADNVAKMGTAVRGTGDSYEVTDTDLAGNFKGIF</sequence>
<dbReference type="RefSeq" id="WP_036464873.1">
    <property type="nucleotide sequence ID" value="NZ_LQPC01000026.1"/>
</dbReference>
<name>A0A1X1WSW3_MYCIR</name>
<gene>
    <name evidence="1" type="ORF">AWC12_10165</name>
</gene>
<dbReference type="GO" id="GO:0009306">
    <property type="term" value="P:protein secretion"/>
    <property type="evidence" value="ECO:0007669"/>
    <property type="project" value="InterPro"/>
</dbReference>
<dbReference type="EMBL" id="LQPC01000026">
    <property type="protein sequence ID" value="ORV89746.1"/>
    <property type="molecule type" value="Genomic_DNA"/>
</dbReference>
<evidence type="ECO:0000313" key="1">
    <source>
        <dbReference type="EMBL" id="ORV89746.1"/>
    </source>
</evidence>
<proteinExistence type="predicted"/>
<comment type="caution">
    <text evidence="1">The sequence shown here is derived from an EMBL/GenBank/DDBJ whole genome shotgun (WGS) entry which is preliminary data.</text>
</comment>
<organism evidence="1 2">
    <name type="scientific">Mycolicibacterium iranicum</name>
    <name type="common">Mycobacterium iranicum</name>
    <dbReference type="NCBI Taxonomy" id="912594"/>
    <lineage>
        <taxon>Bacteria</taxon>
        <taxon>Bacillati</taxon>
        <taxon>Actinomycetota</taxon>
        <taxon>Actinomycetes</taxon>
        <taxon>Mycobacteriales</taxon>
        <taxon>Mycobacteriaceae</taxon>
        <taxon>Mycolicibacterium</taxon>
    </lineage>
</organism>
<dbReference type="AlphaFoldDB" id="A0A1X1WSW3"/>
<evidence type="ECO:0008006" key="3">
    <source>
        <dbReference type="Google" id="ProtNLM"/>
    </source>
</evidence>
<dbReference type="Pfam" id="PF10824">
    <property type="entry name" value="T7SS_ESX_EspC"/>
    <property type="match status" value="1"/>
</dbReference>
<dbReference type="InterPro" id="IPR022536">
    <property type="entry name" value="EspC"/>
</dbReference>
<reference evidence="1 2" key="1">
    <citation type="submission" date="2016-01" db="EMBL/GenBank/DDBJ databases">
        <title>The new phylogeny of the genus Mycobacterium.</title>
        <authorList>
            <person name="Tarcisio F."/>
            <person name="Conor M."/>
            <person name="Antonella G."/>
            <person name="Elisabetta G."/>
            <person name="Giulia F.S."/>
            <person name="Sara T."/>
            <person name="Anna F."/>
            <person name="Clotilde B."/>
            <person name="Roberto B."/>
            <person name="Veronica D.S."/>
            <person name="Fabio R."/>
            <person name="Monica P."/>
            <person name="Olivier J."/>
            <person name="Enrico T."/>
            <person name="Nicola S."/>
        </authorList>
    </citation>
    <scope>NUCLEOTIDE SEQUENCE [LARGE SCALE GENOMIC DNA]</scope>
    <source>
        <strain evidence="1 2">DSM 45541</strain>
    </source>
</reference>